<comment type="subcellular location">
    <subcellularLocation>
        <location evidence="2 13">Cell membrane</location>
        <topology evidence="2 13">Multi-pass membrane protein</topology>
    </subcellularLocation>
</comment>
<dbReference type="GO" id="GO:0005886">
    <property type="term" value="C:plasma membrane"/>
    <property type="evidence" value="ECO:0007669"/>
    <property type="project" value="UniProtKB-SubCell"/>
</dbReference>
<protein>
    <recommendedName>
        <fullName evidence="13">Olfactory receptor</fullName>
    </recommendedName>
</protein>
<evidence type="ECO:0000256" key="13">
    <source>
        <dbReference type="RuleBase" id="RU363047"/>
    </source>
</evidence>
<keyword evidence="16" id="KW-1185">Reference proteome</keyword>
<name>A0A9X9LKA6_GULGU</name>
<evidence type="ECO:0000256" key="6">
    <source>
        <dbReference type="ARBA" id="ARBA00022725"/>
    </source>
</evidence>
<dbReference type="Proteomes" id="UP000269945">
    <property type="component" value="Unassembled WGS sequence"/>
</dbReference>
<evidence type="ECO:0000256" key="11">
    <source>
        <dbReference type="ARBA" id="ARBA00023224"/>
    </source>
</evidence>
<keyword evidence="9 13" id="KW-0472">Membrane</keyword>
<keyword evidence="8 12" id="KW-0297">G-protein coupled receptor</keyword>
<keyword evidence="3 13" id="KW-1003">Cell membrane</keyword>
<feature type="transmembrane region" description="Helical" evidence="13">
    <location>
        <begin position="140"/>
        <end position="163"/>
    </location>
</feature>
<comment type="caution">
    <text evidence="13">Lacks conserved residue(s) required for the propagation of feature annotation.</text>
</comment>
<evidence type="ECO:0000256" key="7">
    <source>
        <dbReference type="ARBA" id="ARBA00022989"/>
    </source>
</evidence>
<feature type="transmembrane region" description="Helical" evidence="13">
    <location>
        <begin position="43"/>
        <end position="62"/>
    </location>
</feature>
<dbReference type="InterPro" id="IPR000276">
    <property type="entry name" value="GPCR_Rhodpsn"/>
</dbReference>
<dbReference type="InterPro" id="IPR047132">
    <property type="entry name" value="Olfact_rcpt_6C-like"/>
</dbReference>
<evidence type="ECO:0000256" key="3">
    <source>
        <dbReference type="ARBA" id="ARBA00022475"/>
    </source>
</evidence>
<dbReference type="InterPro" id="IPR000725">
    <property type="entry name" value="Olfact_rcpt"/>
</dbReference>
<comment type="function">
    <text evidence="1">Putative odorant or sperm cell receptor.</text>
</comment>
<evidence type="ECO:0000256" key="4">
    <source>
        <dbReference type="ARBA" id="ARBA00022606"/>
    </source>
</evidence>
<dbReference type="PROSITE" id="PS50262">
    <property type="entry name" value="G_PROTEIN_RECEP_F1_2"/>
    <property type="match status" value="1"/>
</dbReference>
<evidence type="ECO:0000259" key="14">
    <source>
        <dbReference type="PROSITE" id="PS50262"/>
    </source>
</evidence>
<evidence type="ECO:0000313" key="15">
    <source>
        <dbReference type="EMBL" id="VCW70117.1"/>
    </source>
</evidence>
<feature type="transmembrane region" description="Helical" evidence="13">
    <location>
        <begin position="82"/>
        <end position="105"/>
    </location>
</feature>
<proteinExistence type="inferred from homology"/>
<evidence type="ECO:0000256" key="1">
    <source>
        <dbReference type="ARBA" id="ARBA00003929"/>
    </source>
</evidence>
<evidence type="ECO:0000256" key="2">
    <source>
        <dbReference type="ARBA" id="ARBA00004651"/>
    </source>
</evidence>
<keyword evidence="7 13" id="KW-1133">Transmembrane helix</keyword>
<keyword evidence="10 12" id="KW-0675">Receptor</keyword>
<comment type="similarity">
    <text evidence="12">Belongs to the G-protein coupled receptor 1 family.</text>
</comment>
<feature type="transmembrane region" description="Helical" evidence="13">
    <location>
        <begin position="183"/>
        <end position="202"/>
    </location>
</feature>
<dbReference type="PROSITE" id="PS00237">
    <property type="entry name" value="G_PROTEIN_RECEP_F1_1"/>
    <property type="match status" value="1"/>
</dbReference>
<feature type="domain" description="G-protein coupled receptors family 1 profile" evidence="14">
    <location>
        <begin position="1"/>
        <end position="232"/>
    </location>
</feature>
<dbReference type="Gene3D" id="1.20.1070.10">
    <property type="entry name" value="Rhodopsin 7-helix transmembrane proteins"/>
    <property type="match status" value="1"/>
</dbReference>
<gene>
    <name evidence="15" type="ORF">BN2614_LOCUS1</name>
</gene>
<accession>A0A9X9LKA6</accession>
<dbReference type="PRINTS" id="PR00237">
    <property type="entry name" value="GPCRRHODOPSN"/>
</dbReference>
<dbReference type="EMBL" id="CYRY02005723">
    <property type="protein sequence ID" value="VCW70117.1"/>
    <property type="molecule type" value="Genomic_DNA"/>
</dbReference>
<evidence type="ECO:0000256" key="12">
    <source>
        <dbReference type="RuleBase" id="RU000688"/>
    </source>
</evidence>
<dbReference type="SUPFAM" id="SSF81321">
    <property type="entry name" value="Family A G protein-coupled receptor-like"/>
    <property type="match status" value="1"/>
</dbReference>
<keyword evidence="6 13" id="KW-0552">Olfaction</keyword>
<keyword evidence="5 12" id="KW-0812">Transmembrane</keyword>
<dbReference type="GO" id="GO:0004930">
    <property type="term" value="F:G protein-coupled receptor activity"/>
    <property type="evidence" value="ECO:0007669"/>
    <property type="project" value="UniProtKB-KW"/>
</dbReference>
<dbReference type="InterPro" id="IPR017452">
    <property type="entry name" value="GPCR_Rhodpsn_7TM"/>
</dbReference>
<evidence type="ECO:0000256" key="10">
    <source>
        <dbReference type="ARBA" id="ARBA00023170"/>
    </source>
</evidence>
<keyword evidence="4 13" id="KW-0716">Sensory transduction</keyword>
<sequence length="253" mass="28758">MYSFLRNFSLLEMSFTNIFIPRVLISITTGNKSISFAGCFTQYFFAIFLGATEFYLLAAVSYDRYMAICKPLYYLTIMRSRVCIQLVLCSWLSGLIVIIPLISLMSQQNFCASSRLNYYFCDYEPLWKISCSDTSLIEKVAFLMASVTLVITLVLVFLSYMFIIRTILKLSSVQQRTKASSTCSSHMIVISLSYGSCIFMYIKPSAREGVAFNKGVAVLNNSVAPLLNPFIYTLRNKQVKQAFKDVTRKIMSI</sequence>
<evidence type="ECO:0000256" key="9">
    <source>
        <dbReference type="ARBA" id="ARBA00023136"/>
    </source>
</evidence>
<dbReference type="PANTHER" id="PTHR26454:SF16">
    <property type="entry name" value="OLFACTORY RECEPTOR 2AP1"/>
    <property type="match status" value="1"/>
</dbReference>
<dbReference type="FunFam" id="1.20.1070.10:FF:000013">
    <property type="entry name" value="Olfactory receptor"/>
    <property type="match status" value="1"/>
</dbReference>
<dbReference type="PANTHER" id="PTHR26454">
    <property type="entry name" value="OLFACTORY RECEPTOR"/>
    <property type="match status" value="1"/>
</dbReference>
<dbReference type="GO" id="GO:0004984">
    <property type="term" value="F:olfactory receptor activity"/>
    <property type="evidence" value="ECO:0007669"/>
    <property type="project" value="InterPro"/>
</dbReference>
<evidence type="ECO:0000256" key="5">
    <source>
        <dbReference type="ARBA" id="ARBA00022692"/>
    </source>
</evidence>
<dbReference type="PRINTS" id="PR00245">
    <property type="entry name" value="OLFACTORYR"/>
</dbReference>
<comment type="caution">
    <text evidence="15">The sequence shown here is derived from an EMBL/GenBank/DDBJ whole genome shotgun (WGS) entry which is preliminary data.</text>
</comment>
<reference evidence="15 16" key="1">
    <citation type="submission" date="2018-10" db="EMBL/GenBank/DDBJ databases">
        <authorList>
            <person name="Ekblom R."/>
            <person name="Jareborg N."/>
        </authorList>
    </citation>
    <scope>NUCLEOTIDE SEQUENCE [LARGE SCALE GENOMIC DNA]</scope>
    <source>
        <tissue evidence="15">Muscle</tissue>
    </source>
</reference>
<dbReference type="Pfam" id="PF13853">
    <property type="entry name" value="7tm_4"/>
    <property type="match status" value="1"/>
</dbReference>
<evidence type="ECO:0000313" key="16">
    <source>
        <dbReference type="Proteomes" id="UP000269945"/>
    </source>
</evidence>
<evidence type="ECO:0000256" key="8">
    <source>
        <dbReference type="ARBA" id="ARBA00023040"/>
    </source>
</evidence>
<organism evidence="15 16">
    <name type="scientific">Gulo gulo</name>
    <name type="common">Wolverine</name>
    <name type="synonym">Gluton</name>
    <dbReference type="NCBI Taxonomy" id="48420"/>
    <lineage>
        <taxon>Eukaryota</taxon>
        <taxon>Metazoa</taxon>
        <taxon>Chordata</taxon>
        <taxon>Craniata</taxon>
        <taxon>Vertebrata</taxon>
        <taxon>Euteleostomi</taxon>
        <taxon>Mammalia</taxon>
        <taxon>Eutheria</taxon>
        <taxon>Laurasiatheria</taxon>
        <taxon>Carnivora</taxon>
        <taxon>Caniformia</taxon>
        <taxon>Musteloidea</taxon>
        <taxon>Mustelidae</taxon>
        <taxon>Guloninae</taxon>
        <taxon>Gulo</taxon>
    </lineage>
</organism>
<dbReference type="AlphaFoldDB" id="A0A9X9LKA6"/>
<keyword evidence="11 12" id="KW-0807">Transducer</keyword>